<accession>A0A0H4QYF0</accession>
<keyword evidence="3" id="KW-1185">Reference proteome</keyword>
<feature type="transmembrane region" description="Helical" evidence="1">
    <location>
        <begin position="30"/>
        <end position="48"/>
    </location>
</feature>
<gene>
    <name evidence="2" type="ORF">ABM34_02280</name>
</gene>
<name>A0A0H4QYF0_9LACO</name>
<reference evidence="3" key="1">
    <citation type="submission" date="2015-07" db="EMBL/GenBank/DDBJ databases">
        <title>Lactobacillus ginsenosidimutans/EMML 3141/ whole genome sequencing.</title>
        <authorList>
            <person name="Kim M.K."/>
            <person name="Im W.-T."/>
            <person name="Srinivasan S."/>
            <person name="Lee J.-J."/>
        </authorList>
    </citation>
    <scope>NUCLEOTIDE SEQUENCE [LARGE SCALE GENOMIC DNA]</scope>
    <source>
        <strain evidence="3">EMML 3041</strain>
    </source>
</reference>
<keyword evidence="1" id="KW-1133">Transmembrane helix</keyword>
<protein>
    <submittedName>
        <fullName evidence="2">Uncharacterized protein</fullName>
    </submittedName>
</protein>
<evidence type="ECO:0000256" key="1">
    <source>
        <dbReference type="SAM" id="Phobius"/>
    </source>
</evidence>
<evidence type="ECO:0000313" key="3">
    <source>
        <dbReference type="Proteomes" id="UP000036106"/>
    </source>
</evidence>
<dbReference type="EMBL" id="CP012034">
    <property type="protein sequence ID" value="AKP66495.1"/>
    <property type="molecule type" value="Genomic_DNA"/>
</dbReference>
<organism evidence="2 3">
    <name type="scientific">Companilactobacillus ginsenosidimutans</name>
    <dbReference type="NCBI Taxonomy" id="1007676"/>
    <lineage>
        <taxon>Bacteria</taxon>
        <taxon>Bacillati</taxon>
        <taxon>Bacillota</taxon>
        <taxon>Bacilli</taxon>
        <taxon>Lactobacillales</taxon>
        <taxon>Lactobacillaceae</taxon>
        <taxon>Companilactobacillus</taxon>
    </lineage>
</organism>
<evidence type="ECO:0000313" key="2">
    <source>
        <dbReference type="EMBL" id="AKP66495.1"/>
    </source>
</evidence>
<dbReference type="STRING" id="1007676.ABM34_02280"/>
<dbReference type="KEGG" id="lgn:ABM34_02280"/>
<feature type="transmembrane region" description="Helical" evidence="1">
    <location>
        <begin position="6"/>
        <end position="23"/>
    </location>
</feature>
<keyword evidence="1" id="KW-0472">Membrane</keyword>
<dbReference type="AlphaFoldDB" id="A0A0H4QYF0"/>
<keyword evidence="1" id="KW-0812">Transmembrane</keyword>
<dbReference type="PATRIC" id="fig|1007676.4.peg.473"/>
<proteinExistence type="predicted"/>
<sequence>MLLTVLFGELLATLIVLALLQIVKIKKVQIVMYLLVLMSFGVVSFFTVNSSKIQVTSTYPFIQRVTTVKADLNDKKVQLTSKDFKKNAQDYDYVTYTELSENNDLYRGRLINQWGKVKKVIANDNLGRQIILDLNESNHEDTIKVNYHLSDLAAGNPNIKKNDRVKIYGEGAEHENKSTMPVIDAHFIETK</sequence>
<dbReference type="Proteomes" id="UP000036106">
    <property type="component" value="Chromosome"/>
</dbReference>